<gene>
    <name evidence="1" type="ORF">MNBD_ALPHA02-1851</name>
</gene>
<organism evidence="1">
    <name type="scientific">hydrothermal vent metagenome</name>
    <dbReference type="NCBI Taxonomy" id="652676"/>
    <lineage>
        <taxon>unclassified sequences</taxon>
        <taxon>metagenomes</taxon>
        <taxon>ecological metagenomes</taxon>
    </lineage>
</organism>
<dbReference type="EMBL" id="UOED01000051">
    <property type="protein sequence ID" value="VAV89854.1"/>
    <property type="molecule type" value="Genomic_DNA"/>
</dbReference>
<dbReference type="GO" id="GO:0009014">
    <property type="term" value="F:succinyl-diaminopimelate desuccinylase activity"/>
    <property type="evidence" value="ECO:0007669"/>
    <property type="project" value="UniProtKB-EC"/>
</dbReference>
<dbReference type="SUPFAM" id="SSF53187">
    <property type="entry name" value="Zn-dependent exopeptidases"/>
    <property type="match status" value="1"/>
</dbReference>
<protein>
    <submittedName>
        <fullName evidence="1">N-succinyl-L,L-diaminopimelate desuccinylase</fullName>
        <ecNumber evidence="1">3.5.1.18</ecNumber>
    </submittedName>
</protein>
<accession>A0A3B0R9E7</accession>
<dbReference type="AlphaFoldDB" id="A0A3B0R9E7"/>
<name>A0A3B0R9E7_9ZZZZ</name>
<dbReference type="EC" id="3.5.1.18" evidence="1"/>
<sequence length="54" mass="5650">MGVDAIQLTRDLIRCPSVTPQDAGALDVVQGALDGLGFTCYRLPFGAGADRVDN</sequence>
<dbReference type="Gene3D" id="3.40.630.10">
    <property type="entry name" value="Zn peptidases"/>
    <property type="match status" value="1"/>
</dbReference>
<evidence type="ECO:0000313" key="1">
    <source>
        <dbReference type="EMBL" id="VAV89854.1"/>
    </source>
</evidence>
<reference evidence="1" key="1">
    <citation type="submission" date="2018-06" db="EMBL/GenBank/DDBJ databases">
        <authorList>
            <person name="Zhirakovskaya E."/>
        </authorList>
    </citation>
    <scope>NUCLEOTIDE SEQUENCE</scope>
</reference>
<keyword evidence="1" id="KW-0378">Hydrolase</keyword>
<proteinExistence type="predicted"/>
<feature type="non-terminal residue" evidence="1">
    <location>
        <position position="54"/>
    </location>
</feature>